<feature type="domain" description="Streptomyces killer toxin-like beta/gamma crystallin" evidence="2">
    <location>
        <begin position="44"/>
        <end position="93"/>
    </location>
</feature>
<organism evidence="3 4">
    <name type="scientific">Streptomyces carminius</name>
    <dbReference type="NCBI Taxonomy" id="2665496"/>
    <lineage>
        <taxon>Bacteria</taxon>
        <taxon>Bacillati</taxon>
        <taxon>Actinomycetota</taxon>
        <taxon>Actinomycetes</taxon>
        <taxon>Kitasatosporales</taxon>
        <taxon>Streptomycetaceae</taxon>
        <taxon>Streptomyces</taxon>
    </lineage>
</organism>
<sequence length="111" mass="11619">MKRSLKRVMVAAAAAVAVSAVIPMSNAAAINTVGCGDRTDFVKIEYGSGGSQELCFANAGSVGLNLPDAYRISSGNNRITVDSTIGAITLEKWQGKRVVDGSVTITHLRIH</sequence>
<keyword evidence="1" id="KW-0732">Signal</keyword>
<proteinExistence type="predicted"/>
<dbReference type="EMBL" id="PGGW01000061">
    <property type="protein sequence ID" value="PJE95801.1"/>
    <property type="molecule type" value="Genomic_DNA"/>
</dbReference>
<feature type="chain" id="PRO_5038557319" description="Streptomyces killer toxin-like beta/gamma crystallin domain-containing protein" evidence="1">
    <location>
        <begin position="28"/>
        <end position="111"/>
    </location>
</feature>
<evidence type="ECO:0000256" key="1">
    <source>
        <dbReference type="SAM" id="SignalP"/>
    </source>
</evidence>
<evidence type="ECO:0000313" key="3">
    <source>
        <dbReference type="EMBL" id="PJE95801.1"/>
    </source>
</evidence>
<evidence type="ECO:0000313" key="4">
    <source>
        <dbReference type="Proteomes" id="UP000230407"/>
    </source>
</evidence>
<dbReference type="InterPro" id="IPR015161">
    <property type="entry name" value="Sklp_toxin_b/g_crystallin"/>
</dbReference>
<dbReference type="Proteomes" id="UP000230407">
    <property type="component" value="Unassembled WGS sequence"/>
</dbReference>
<dbReference type="InterPro" id="IPR015791">
    <property type="entry name" value="Antimic/Inh_G_crystallin-like"/>
</dbReference>
<name>A0A2M8LV05_9ACTN</name>
<comment type="caution">
    <text evidence="3">The sequence shown here is derived from an EMBL/GenBank/DDBJ whole genome shotgun (WGS) entry which is preliminary data.</text>
</comment>
<gene>
    <name evidence="3" type="ORF">CUT44_21340</name>
</gene>
<dbReference type="RefSeq" id="WP_100203525.1">
    <property type="nucleotide sequence ID" value="NZ_PGGW01000061.1"/>
</dbReference>
<accession>A0A2M8LV05</accession>
<keyword evidence="4" id="KW-1185">Reference proteome</keyword>
<dbReference type="InterPro" id="IPR011024">
    <property type="entry name" value="G_crystallin-like"/>
</dbReference>
<dbReference type="Pfam" id="PF09076">
    <property type="entry name" value="Crystall_2"/>
    <property type="match status" value="1"/>
</dbReference>
<reference evidence="3 4" key="1">
    <citation type="submission" date="2017-11" db="EMBL/GenBank/DDBJ databases">
        <title>Streptomyces carmine sp. nov., a novel actinomycete isolated from Sophora alopecuroides in Xinjiang, China.</title>
        <authorList>
            <person name="Wang Y."/>
            <person name="Luo X."/>
            <person name="Wan C."/>
            <person name="Zhang L."/>
        </authorList>
    </citation>
    <scope>NUCLEOTIDE SEQUENCE [LARGE SCALE GENOMIC DNA]</scope>
    <source>
        <strain evidence="3 4">TRM SA0054</strain>
    </source>
</reference>
<protein>
    <recommendedName>
        <fullName evidence="2">Streptomyces killer toxin-like beta/gamma crystallin domain-containing protein</fullName>
    </recommendedName>
</protein>
<dbReference type="AlphaFoldDB" id="A0A2M8LV05"/>
<dbReference type="Gene3D" id="2.60.20.30">
    <property type="match status" value="1"/>
</dbReference>
<feature type="signal peptide" evidence="1">
    <location>
        <begin position="1"/>
        <end position="27"/>
    </location>
</feature>
<evidence type="ECO:0000259" key="2">
    <source>
        <dbReference type="Pfam" id="PF09076"/>
    </source>
</evidence>
<dbReference type="SUPFAM" id="SSF49695">
    <property type="entry name" value="gamma-Crystallin-like"/>
    <property type="match status" value="1"/>
</dbReference>